<dbReference type="InterPro" id="IPR004107">
    <property type="entry name" value="Integrase_SAM-like_N"/>
</dbReference>
<keyword evidence="4" id="KW-0233">DNA recombination</keyword>
<reference evidence="8 9" key="1">
    <citation type="submission" date="2020-08" db="EMBL/GenBank/DDBJ databases">
        <title>Genomic Encyclopedia of Type Strains, Phase III (KMG-III): the genomes of soil and plant-associated and newly described type strains.</title>
        <authorList>
            <person name="Whitman W."/>
        </authorList>
    </citation>
    <scope>NUCLEOTIDE SEQUENCE [LARGE SCALE GENOMIC DNA]</scope>
    <source>
        <strain evidence="8 9">CECT 8577</strain>
    </source>
</reference>
<dbReference type="GO" id="GO:0006310">
    <property type="term" value="P:DNA recombination"/>
    <property type="evidence" value="ECO:0007669"/>
    <property type="project" value="UniProtKB-KW"/>
</dbReference>
<dbReference type="GO" id="GO:0003677">
    <property type="term" value="F:DNA binding"/>
    <property type="evidence" value="ECO:0007669"/>
    <property type="project" value="UniProtKB-UniRule"/>
</dbReference>
<dbReference type="CDD" id="cd01189">
    <property type="entry name" value="INT_ICEBs1_C_like"/>
    <property type="match status" value="1"/>
</dbReference>
<dbReference type="PANTHER" id="PTHR30349">
    <property type="entry name" value="PHAGE INTEGRASE-RELATED"/>
    <property type="match status" value="1"/>
</dbReference>
<keyword evidence="3 5" id="KW-0238">DNA-binding</keyword>
<dbReference type="GO" id="GO:0015074">
    <property type="term" value="P:DNA integration"/>
    <property type="evidence" value="ECO:0007669"/>
    <property type="project" value="UniProtKB-KW"/>
</dbReference>
<comment type="caution">
    <text evidence="8">The sequence shown here is derived from an EMBL/GenBank/DDBJ whole genome shotgun (WGS) entry which is preliminary data.</text>
</comment>
<dbReference type="PANTHER" id="PTHR30349:SF64">
    <property type="entry name" value="PROPHAGE INTEGRASE INTD-RELATED"/>
    <property type="match status" value="1"/>
</dbReference>
<dbReference type="AlphaFoldDB" id="A0A839S1F3"/>
<proteinExistence type="inferred from homology"/>
<dbReference type="InterPro" id="IPR011010">
    <property type="entry name" value="DNA_brk_join_enz"/>
</dbReference>
<dbReference type="Gene3D" id="1.10.443.10">
    <property type="entry name" value="Intergrase catalytic core"/>
    <property type="match status" value="1"/>
</dbReference>
<keyword evidence="9" id="KW-1185">Reference proteome</keyword>
<evidence type="ECO:0000259" key="7">
    <source>
        <dbReference type="PROSITE" id="PS51900"/>
    </source>
</evidence>
<dbReference type="InterPro" id="IPR010998">
    <property type="entry name" value="Integrase_recombinase_N"/>
</dbReference>
<accession>A0A839S1F3</accession>
<dbReference type="InterPro" id="IPR013762">
    <property type="entry name" value="Integrase-like_cat_sf"/>
</dbReference>
<evidence type="ECO:0000259" key="6">
    <source>
        <dbReference type="PROSITE" id="PS51898"/>
    </source>
</evidence>
<dbReference type="PROSITE" id="PS51898">
    <property type="entry name" value="TYR_RECOMBINASE"/>
    <property type="match status" value="1"/>
</dbReference>
<comment type="similarity">
    <text evidence="1">Belongs to the 'phage' integrase family.</text>
</comment>
<sequence length="402" mass="45253">MARAWVYDRQKTSEYKAAVRRAKENGRQPPARWLVRYYDPAGKLRSEAAPTKVKADDRRARLEDSLASGSYVDPSLAKVTFADTAEKWLETRHDLKKSTWWKYRGLLDNHVNVRWGDLPLNKITREDIDLWVAQLLRSTNDGGSSLGPSQVRHAYRVLAMVLEWCTPSRITVNPARGVKLPVRPEAEHVYLTYEQVERLAQAAGELRTKYDRPTACAAVNKALILLLAYTGIRWGEAAALRVGKVDLDKRRIRVVSTFYELNGVQHEGLPKTGKRRTVSFPASLVPVLRPLVSGRGADDLVFTTARRESLRSNNWRVREFNRAVTGAKLDVDGLTPHKLRHTAASFAISAGADVKVVQQMLGHTDAAMTLNVYGHLFPDRLDEVADVLDLRRTKLLDELDAA</sequence>
<evidence type="ECO:0000313" key="9">
    <source>
        <dbReference type="Proteomes" id="UP000550714"/>
    </source>
</evidence>
<gene>
    <name evidence="8" type="ORF">FHS23_002166</name>
</gene>
<protein>
    <submittedName>
        <fullName evidence="8">Integrase</fullName>
    </submittedName>
</protein>
<dbReference type="Gene3D" id="1.10.150.130">
    <property type="match status" value="1"/>
</dbReference>
<evidence type="ECO:0000313" key="8">
    <source>
        <dbReference type="EMBL" id="MBB3051143.1"/>
    </source>
</evidence>
<dbReference type="Pfam" id="PF00589">
    <property type="entry name" value="Phage_integrase"/>
    <property type="match status" value="1"/>
</dbReference>
<feature type="domain" description="Core-binding (CB)" evidence="7">
    <location>
        <begin position="79"/>
        <end position="166"/>
    </location>
</feature>
<dbReference type="Proteomes" id="UP000550714">
    <property type="component" value="Unassembled WGS sequence"/>
</dbReference>
<feature type="domain" description="Tyr recombinase" evidence="6">
    <location>
        <begin position="186"/>
        <end position="386"/>
    </location>
</feature>
<keyword evidence="2" id="KW-0229">DNA integration</keyword>
<dbReference type="InterPro" id="IPR050090">
    <property type="entry name" value="Tyrosine_recombinase_XerCD"/>
</dbReference>
<name>A0A839S1F3_9PSEU</name>
<evidence type="ECO:0000256" key="1">
    <source>
        <dbReference type="ARBA" id="ARBA00008857"/>
    </source>
</evidence>
<dbReference type="PROSITE" id="PS51900">
    <property type="entry name" value="CB"/>
    <property type="match status" value="1"/>
</dbReference>
<dbReference type="Pfam" id="PF14659">
    <property type="entry name" value="Phage_int_SAM_3"/>
    <property type="match status" value="1"/>
</dbReference>
<dbReference type="SUPFAM" id="SSF56349">
    <property type="entry name" value="DNA breaking-rejoining enzymes"/>
    <property type="match status" value="1"/>
</dbReference>
<evidence type="ECO:0000256" key="2">
    <source>
        <dbReference type="ARBA" id="ARBA00022908"/>
    </source>
</evidence>
<evidence type="ECO:0000256" key="3">
    <source>
        <dbReference type="ARBA" id="ARBA00023125"/>
    </source>
</evidence>
<dbReference type="InterPro" id="IPR044068">
    <property type="entry name" value="CB"/>
</dbReference>
<evidence type="ECO:0000256" key="4">
    <source>
        <dbReference type="ARBA" id="ARBA00023172"/>
    </source>
</evidence>
<dbReference type="InterPro" id="IPR002104">
    <property type="entry name" value="Integrase_catalytic"/>
</dbReference>
<evidence type="ECO:0000256" key="5">
    <source>
        <dbReference type="PROSITE-ProRule" id="PRU01248"/>
    </source>
</evidence>
<dbReference type="EMBL" id="JACHWU010000002">
    <property type="protein sequence ID" value="MBB3051143.1"/>
    <property type="molecule type" value="Genomic_DNA"/>
</dbReference>
<organism evidence="8 9">
    <name type="scientific">Prauserella isguenensis</name>
    <dbReference type="NCBI Taxonomy" id="1470180"/>
    <lineage>
        <taxon>Bacteria</taxon>
        <taxon>Bacillati</taxon>
        <taxon>Actinomycetota</taxon>
        <taxon>Actinomycetes</taxon>
        <taxon>Pseudonocardiales</taxon>
        <taxon>Pseudonocardiaceae</taxon>
        <taxon>Prauserella</taxon>
    </lineage>
</organism>
<dbReference type="RefSeq" id="WP_183652472.1">
    <property type="nucleotide sequence ID" value="NZ_JACHWU010000002.1"/>
</dbReference>